<feature type="transmembrane region" description="Helical" evidence="1">
    <location>
        <begin position="44"/>
        <end position="69"/>
    </location>
</feature>
<reference evidence="2" key="1">
    <citation type="submission" date="2021-07" db="EMBL/GenBank/DDBJ databases">
        <title>Neiella marina sp. nov., isolated from the intestinal content of sea cucumber Apostichopus japonicus.</title>
        <authorList>
            <person name="Bai X."/>
        </authorList>
    </citation>
    <scope>NUCLEOTIDE SEQUENCE</scope>
    <source>
        <strain evidence="2">126</strain>
    </source>
</reference>
<keyword evidence="3" id="KW-1185">Reference proteome</keyword>
<dbReference type="Proteomes" id="UP001166251">
    <property type="component" value="Unassembled WGS sequence"/>
</dbReference>
<gene>
    <name evidence="2" type="ORF">K0504_03005</name>
</gene>
<sequence length="86" mass="9891">MQMMFAVLLLLPVVLSATQQKGMPFKTFAIHMPVSLLAGFGAAYPASLWLADMAIMVGYLAYYLAFYLFDQPFRNLLKRYFKRRKS</sequence>
<comment type="caution">
    <text evidence="2">The sequence shown here is derived from an EMBL/GenBank/DDBJ whole genome shotgun (WGS) entry which is preliminary data.</text>
</comment>
<keyword evidence="1" id="KW-0812">Transmembrane</keyword>
<keyword evidence="1" id="KW-0472">Membrane</keyword>
<name>A0ABS7ECG8_9GAMM</name>
<accession>A0ABS7ECG8</accession>
<organism evidence="2 3">
    <name type="scientific">Neiella holothuriorum</name>
    <dbReference type="NCBI Taxonomy" id="2870530"/>
    <lineage>
        <taxon>Bacteria</taxon>
        <taxon>Pseudomonadati</taxon>
        <taxon>Pseudomonadota</taxon>
        <taxon>Gammaproteobacteria</taxon>
        <taxon>Alteromonadales</taxon>
        <taxon>Echinimonadaceae</taxon>
        <taxon>Neiella</taxon>
    </lineage>
</organism>
<proteinExistence type="predicted"/>
<evidence type="ECO:0000313" key="2">
    <source>
        <dbReference type="EMBL" id="MBW8189991.1"/>
    </source>
</evidence>
<dbReference type="EMBL" id="JAHZSS010000002">
    <property type="protein sequence ID" value="MBW8189991.1"/>
    <property type="molecule type" value="Genomic_DNA"/>
</dbReference>
<evidence type="ECO:0000313" key="3">
    <source>
        <dbReference type="Proteomes" id="UP001166251"/>
    </source>
</evidence>
<evidence type="ECO:0000256" key="1">
    <source>
        <dbReference type="SAM" id="Phobius"/>
    </source>
</evidence>
<keyword evidence="1" id="KW-1133">Transmembrane helix</keyword>
<protein>
    <submittedName>
        <fullName evidence="2">Uncharacterized protein</fullName>
    </submittedName>
</protein>
<dbReference type="RefSeq" id="WP_220102667.1">
    <property type="nucleotide sequence ID" value="NZ_JAHZSS010000002.1"/>
</dbReference>